<evidence type="ECO:0000313" key="2">
    <source>
        <dbReference type="Proteomes" id="UP000198336"/>
    </source>
</evidence>
<gene>
    <name evidence="1" type="ORF">B0A75_11940</name>
</gene>
<reference evidence="1 2" key="1">
    <citation type="submission" date="2016-11" db="EMBL/GenBank/DDBJ databases">
        <title>Whole genomes of Flavobacteriaceae.</title>
        <authorList>
            <person name="Stine C."/>
            <person name="Li C."/>
            <person name="Tadesse D."/>
        </authorList>
    </citation>
    <scope>NUCLEOTIDE SEQUENCE [LARGE SCALE GENOMIC DNA]</scope>
    <source>
        <strain evidence="1 2">CCUG 59446</strain>
    </source>
</reference>
<dbReference type="AlphaFoldDB" id="A0A226I0A4"/>
<protein>
    <submittedName>
        <fullName evidence="1">Uncharacterized protein</fullName>
    </submittedName>
</protein>
<name>A0A226I0A4_9FLAO</name>
<sequence>MNHSAVAPSHIGLYTTKKGCFRCHRSKTAKIVTVKIRLAAEQLQILIIQIVIISRIIQQIEFCNCASKVLNWTLVCIFDIGVLIKHLCF</sequence>
<proteinExistence type="predicted"/>
<keyword evidence="2" id="KW-1185">Reference proteome</keyword>
<accession>A0A226I0A4</accession>
<comment type="caution">
    <text evidence="1">The sequence shown here is derived from an EMBL/GenBank/DDBJ whole genome shotgun (WGS) entry which is preliminary data.</text>
</comment>
<organism evidence="1 2">
    <name type="scientific">Flavobacterium oncorhynchi</name>
    <dbReference type="NCBI Taxonomy" id="728056"/>
    <lineage>
        <taxon>Bacteria</taxon>
        <taxon>Pseudomonadati</taxon>
        <taxon>Bacteroidota</taxon>
        <taxon>Flavobacteriia</taxon>
        <taxon>Flavobacteriales</taxon>
        <taxon>Flavobacteriaceae</taxon>
        <taxon>Flavobacterium</taxon>
    </lineage>
</organism>
<dbReference type="Proteomes" id="UP000198336">
    <property type="component" value="Unassembled WGS sequence"/>
</dbReference>
<dbReference type="EMBL" id="MUHA01000016">
    <property type="protein sequence ID" value="OXA99131.1"/>
    <property type="molecule type" value="Genomic_DNA"/>
</dbReference>
<evidence type="ECO:0000313" key="1">
    <source>
        <dbReference type="EMBL" id="OXA99131.1"/>
    </source>
</evidence>